<keyword evidence="10" id="KW-1185">Reference proteome</keyword>
<dbReference type="InterPro" id="IPR036890">
    <property type="entry name" value="HATPase_C_sf"/>
</dbReference>
<sequence length="590" mass="65619">MKDSSRAVRIYVFILAALVCCLFLISLTHTNSISYERFILILTFIVFMIAACLFPLEFAAGTRATLDTSVIFASALMFQPYVAMIIAGAGSVIAQLMTRRPFIQTIFNASQRMLQAGCGALLLMVLGWDYLRPDLGTLYSWTPLVLAAIAIFLINTLAVSMVVALQTGKSLVRIWTERARFGILEYISQLAIGALIVVVAYSNKWALPLLLLPAIAVYRALAHHVEARQITQRALDQQRTMTDVMVTSLAEGICALDKEGYITFMNPAACQMLRCTLDKVRNKSFVELVSVEGHDNSLLVNVPLEGKIYRNDDCTFRTLDGGTIQVACTSSPITLDGRIIGVIVAFRDMTEFRRLEQAREEYLSLISHDLRTPLSVVIGHSQILKTLLREKGLEREERNVDAIIGGGRQLTRMVENLLDRASLEAGAVKLKLQRVDLESWLPDAIERVTVPANRSRVHLVIERGCTLDVDVDRIERVLGNLVTNALKYSAPETDVIVRAKVSSNNLIISVKDQGPGIKPEDVPKLFQKYYRTNRGRNEGLGLGLYISRLIVEAHGGHIWVESEPSKGSTFSFSLPIHNLDRETIQADNNK</sequence>
<feature type="transmembrane region" description="Helical" evidence="7">
    <location>
        <begin position="179"/>
        <end position="199"/>
    </location>
</feature>
<dbReference type="InterPro" id="IPR000014">
    <property type="entry name" value="PAS"/>
</dbReference>
<dbReference type="OrthoDB" id="9777816at2"/>
<dbReference type="PANTHER" id="PTHR43047:SF72">
    <property type="entry name" value="OSMOSENSING HISTIDINE PROTEIN KINASE SLN1"/>
    <property type="match status" value="1"/>
</dbReference>
<dbReference type="InterPro" id="IPR036097">
    <property type="entry name" value="HisK_dim/P_sf"/>
</dbReference>
<dbReference type="KEGG" id="ttr:Tter_1500"/>
<evidence type="ECO:0000313" key="10">
    <source>
        <dbReference type="Proteomes" id="UP000000323"/>
    </source>
</evidence>
<accession>D1CC91</accession>
<dbReference type="GO" id="GO:0000155">
    <property type="term" value="F:phosphorelay sensor kinase activity"/>
    <property type="evidence" value="ECO:0007669"/>
    <property type="project" value="InterPro"/>
</dbReference>
<comment type="catalytic activity">
    <reaction evidence="1">
        <text>ATP + protein L-histidine = ADP + protein N-phospho-L-histidine.</text>
        <dbReference type="EC" id="2.7.13.3"/>
    </reaction>
</comment>
<dbReference type="SUPFAM" id="SSF55785">
    <property type="entry name" value="PYP-like sensor domain (PAS domain)"/>
    <property type="match status" value="1"/>
</dbReference>
<keyword evidence="6" id="KW-0902">Two-component regulatory system</keyword>
<evidence type="ECO:0000256" key="3">
    <source>
        <dbReference type="ARBA" id="ARBA00022553"/>
    </source>
</evidence>
<dbReference type="Gene3D" id="3.30.565.10">
    <property type="entry name" value="Histidine kinase-like ATPase, C-terminal domain"/>
    <property type="match status" value="1"/>
</dbReference>
<dbReference type="CDD" id="cd00130">
    <property type="entry name" value="PAS"/>
    <property type="match status" value="1"/>
</dbReference>
<dbReference type="STRING" id="525904.Tter_1500"/>
<dbReference type="Pfam" id="PF02518">
    <property type="entry name" value="HATPase_c"/>
    <property type="match status" value="1"/>
</dbReference>
<dbReference type="Pfam" id="PF00989">
    <property type="entry name" value="PAS"/>
    <property type="match status" value="1"/>
</dbReference>
<dbReference type="PRINTS" id="PR00344">
    <property type="entry name" value="BCTRLSENSOR"/>
</dbReference>
<keyword evidence="4" id="KW-0808">Transferase</keyword>
<feature type="domain" description="Histidine kinase" evidence="8">
    <location>
        <begin position="365"/>
        <end position="578"/>
    </location>
</feature>
<dbReference type="InterPro" id="IPR004358">
    <property type="entry name" value="Sig_transdc_His_kin-like_C"/>
</dbReference>
<dbReference type="Proteomes" id="UP000000323">
    <property type="component" value="Chromosome 1"/>
</dbReference>
<evidence type="ECO:0000256" key="5">
    <source>
        <dbReference type="ARBA" id="ARBA00022777"/>
    </source>
</evidence>
<dbReference type="HOGENOM" id="CLU_554150_0_0_0"/>
<evidence type="ECO:0000256" key="1">
    <source>
        <dbReference type="ARBA" id="ARBA00000085"/>
    </source>
</evidence>
<dbReference type="InterPro" id="IPR013767">
    <property type="entry name" value="PAS_fold"/>
</dbReference>
<dbReference type="InterPro" id="IPR005467">
    <property type="entry name" value="His_kinase_dom"/>
</dbReference>
<dbReference type="AlphaFoldDB" id="D1CC91"/>
<dbReference type="PANTHER" id="PTHR43047">
    <property type="entry name" value="TWO-COMPONENT HISTIDINE PROTEIN KINASE"/>
    <property type="match status" value="1"/>
</dbReference>
<dbReference type="InterPro" id="IPR003594">
    <property type="entry name" value="HATPase_dom"/>
</dbReference>
<name>D1CC91_THET1</name>
<dbReference type="GO" id="GO:0006355">
    <property type="term" value="P:regulation of DNA-templated transcription"/>
    <property type="evidence" value="ECO:0007669"/>
    <property type="project" value="InterPro"/>
</dbReference>
<feature type="transmembrane region" description="Helical" evidence="7">
    <location>
        <begin position="38"/>
        <end position="58"/>
    </location>
</feature>
<feature type="transmembrane region" description="Helical" evidence="7">
    <location>
        <begin position="143"/>
        <end position="167"/>
    </location>
</feature>
<proteinExistence type="predicted"/>
<dbReference type="GO" id="GO:0009927">
    <property type="term" value="F:histidine phosphotransfer kinase activity"/>
    <property type="evidence" value="ECO:0007669"/>
    <property type="project" value="TreeGrafter"/>
</dbReference>
<dbReference type="InterPro" id="IPR035965">
    <property type="entry name" value="PAS-like_dom_sf"/>
</dbReference>
<feature type="transmembrane region" description="Helical" evidence="7">
    <location>
        <begin position="70"/>
        <end position="93"/>
    </location>
</feature>
<gene>
    <name evidence="9" type="ordered locus">Tter_1500</name>
</gene>
<keyword evidence="7" id="KW-0812">Transmembrane</keyword>
<dbReference type="FunFam" id="3.30.565.10:FF:000006">
    <property type="entry name" value="Sensor histidine kinase WalK"/>
    <property type="match status" value="1"/>
</dbReference>
<dbReference type="InterPro" id="IPR003661">
    <property type="entry name" value="HisK_dim/P_dom"/>
</dbReference>
<dbReference type="GO" id="GO:0005886">
    <property type="term" value="C:plasma membrane"/>
    <property type="evidence" value="ECO:0007669"/>
    <property type="project" value="TreeGrafter"/>
</dbReference>
<reference evidence="10" key="1">
    <citation type="journal article" date="2010" name="Stand. Genomic Sci.">
        <title>Complete genome sequence of 'Thermobaculum terrenum' type strain (YNP1).</title>
        <authorList>
            <person name="Kiss H."/>
            <person name="Cleland D."/>
            <person name="Lapidus A."/>
            <person name="Lucas S."/>
            <person name="Glavina Del Rio T."/>
            <person name="Nolan M."/>
            <person name="Tice H."/>
            <person name="Han C."/>
            <person name="Goodwin L."/>
            <person name="Pitluck S."/>
            <person name="Liolios K."/>
            <person name="Ivanova N."/>
            <person name="Mavromatis K."/>
            <person name="Ovchinnikova G."/>
            <person name="Pati A."/>
            <person name="Chen A."/>
            <person name="Palaniappan K."/>
            <person name="Land M."/>
            <person name="Hauser L."/>
            <person name="Chang Y."/>
            <person name="Jeffries C."/>
            <person name="Lu M."/>
            <person name="Brettin T."/>
            <person name="Detter J."/>
            <person name="Goker M."/>
            <person name="Tindall B."/>
            <person name="Beck B."/>
            <person name="McDermott T."/>
            <person name="Woyke T."/>
            <person name="Bristow J."/>
            <person name="Eisen J."/>
            <person name="Markowitz V."/>
            <person name="Hugenholtz P."/>
            <person name="Kyrpides N."/>
            <person name="Klenk H."/>
            <person name="Cheng J."/>
        </authorList>
    </citation>
    <scope>NUCLEOTIDE SEQUENCE [LARGE SCALE GENOMIC DNA]</scope>
    <source>
        <strain evidence="10">ATCC BAA-798 / YNP1</strain>
    </source>
</reference>
<protein>
    <recommendedName>
        <fullName evidence="2">histidine kinase</fullName>
        <ecNumber evidence="2">2.7.13.3</ecNumber>
    </recommendedName>
</protein>
<dbReference type="SMART" id="SM00388">
    <property type="entry name" value="HisKA"/>
    <property type="match status" value="1"/>
</dbReference>
<evidence type="ECO:0000256" key="7">
    <source>
        <dbReference type="SAM" id="Phobius"/>
    </source>
</evidence>
<dbReference type="NCBIfam" id="TIGR00229">
    <property type="entry name" value="sensory_box"/>
    <property type="match status" value="1"/>
</dbReference>
<dbReference type="SMART" id="SM00091">
    <property type="entry name" value="PAS"/>
    <property type="match status" value="1"/>
</dbReference>
<dbReference type="SUPFAM" id="SSF47384">
    <property type="entry name" value="Homodimeric domain of signal transducing histidine kinase"/>
    <property type="match status" value="1"/>
</dbReference>
<dbReference type="CDD" id="cd00082">
    <property type="entry name" value="HisKA"/>
    <property type="match status" value="1"/>
</dbReference>
<dbReference type="Gene3D" id="1.10.287.130">
    <property type="match status" value="1"/>
</dbReference>
<keyword evidence="3" id="KW-0597">Phosphoprotein</keyword>
<evidence type="ECO:0000256" key="4">
    <source>
        <dbReference type="ARBA" id="ARBA00022679"/>
    </source>
</evidence>
<dbReference type="RefSeq" id="WP_012875441.1">
    <property type="nucleotide sequence ID" value="NC_013525.1"/>
</dbReference>
<dbReference type="Pfam" id="PF00512">
    <property type="entry name" value="HisKA"/>
    <property type="match status" value="1"/>
</dbReference>
<dbReference type="SUPFAM" id="SSF55874">
    <property type="entry name" value="ATPase domain of HSP90 chaperone/DNA topoisomerase II/histidine kinase"/>
    <property type="match status" value="1"/>
</dbReference>
<keyword evidence="5 9" id="KW-0418">Kinase</keyword>
<keyword evidence="7" id="KW-1133">Transmembrane helix</keyword>
<dbReference type="Gene3D" id="3.30.450.20">
    <property type="entry name" value="PAS domain"/>
    <property type="match status" value="1"/>
</dbReference>
<feature type="transmembrane region" description="Helical" evidence="7">
    <location>
        <begin position="6"/>
        <end position="26"/>
    </location>
</feature>
<dbReference type="EC" id="2.7.13.3" evidence="2"/>
<evidence type="ECO:0000259" key="8">
    <source>
        <dbReference type="PROSITE" id="PS50109"/>
    </source>
</evidence>
<dbReference type="eggNOG" id="COG5002">
    <property type="taxonomic scope" value="Bacteria"/>
</dbReference>
<dbReference type="CDD" id="cd00075">
    <property type="entry name" value="HATPase"/>
    <property type="match status" value="1"/>
</dbReference>
<dbReference type="EMBL" id="CP001825">
    <property type="protein sequence ID" value="ACZ42406.1"/>
    <property type="molecule type" value="Genomic_DNA"/>
</dbReference>
<keyword evidence="7" id="KW-0472">Membrane</keyword>
<evidence type="ECO:0000256" key="2">
    <source>
        <dbReference type="ARBA" id="ARBA00012438"/>
    </source>
</evidence>
<evidence type="ECO:0000313" key="9">
    <source>
        <dbReference type="EMBL" id="ACZ42406.1"/>
    </source>
</evidence>
<dbReference type="PROSITE" id="PS50109">
    <property type="entry name" value="HIS_KIN"/>
    <property type="match status" value="1"/>
</dbReference>
<dbReference type="SMART" id="SM00387">
    <property type="entry name" value="HATPase_c"/>
    <property type="match status" value="1"/>
</dbReference>
<evidence type="ECO:0000256" key="6">
    <source>
        <dbReference type="ARBA" id="ARBA00023012"/>
    </source>
</evidence>
<feature type="transmembrane region" description="Helical" evidence="7">
    <location>
        <begin position="113"/>
        <end position="131"/>
    </location>
</feature>
<organism evidence="9 10">
    <name type="scientific">Thermobaculum terrenum (strain ATCC BAA-798 / CCMEE 7001 / YNP1)</name>
    <dbReference type="NCBI Taxonomy" id="525904"/>
    <lineage>
        <taxon>Bacteria</taxon>
        <taxon>Bacillati</taxon>
        <taxon>Chloroflexota</taxon>
        <taxon>Chloroflexia</taxon>
        <taxon>Candidatus Thermobaculales</taxon>
        <taxon>Candidatus Thermobaculaceae</taxon>
        <taxon>Thermobaculum</taxon>
    </lineage>
</organism>